<sequence>MLVGGAAALVLLALCGLTAATLMDGRTLIGQQAGPSAAPDTTRDTVPAEASDLDSRDTDQAPLTAREVFPASTLAVGDGENGYEVLRTQSSASCAVAATGEVSDLLVRLGCNQVVRATLRAPDGDHLVTTGLFNLTDRSSAERARDRIRQLLDERQGRFRGMSAGDDTEVIATAPARVGWQVRGHYIAYAVVARTDGATIRSGDTVVREILFDMLEQHLNQGVLERRAEGGTASQPTEGPTDDTGSQDESTED</sequence>
<reference evidence="2" key="1">
    <citation type="submission" date="2021-01" db="EMBL/GenBank/DDBJ databases">
        <title>Whole genome shotgun sequence of Verrucosispora sediminis NBRC 107745.</title>
        <authorList>
            <person name="Komaki H."/>
            <person name="Tamura T."/>
        </authorList>
    </citation>
    <scope>NUCLEOTIDE SEQUENCE</scope>
    <source>
        <strain evidence="2">NBRC 107745</strain>
    </source>
</reference>
<dbReference type="EMBL" id="BOPD01000008">
    <property type="protein sequence ID" value="GIJ31988.1"/>
    <property type="molecule type" value="Genomic_DNA"/>
</dbReference>
<accession>A0A9W5UPQ5</accession>
<organism evidence="2 3">
    <name type="scientific">Micromonospora sediminimaris</name>
    <dbReference type="NCBI Taxonomy" id="547162"/>
    <lineage>
        <taxon>Bacteria</taxon>
        <taxon>Bacillati</taxon>
        <taxon>Actinomycetota</taxon>
        <taxon>Actinomycetes</taxon>
        <taxon>Micromonosporales</taxon>
        <taxon>Micromonosporaceae</taxon>
        <taxon>Micromonospora</taxon>
    </lineage>
</organism>
<evidence type="ECO:0000256" key="1">
    <source>
        <dbReference type="SAM" id="MobiDB-lite"/>
    </source>
</evidence>
<dbReference type="AlphaFoldDB" id="A0A9W5UPQ5"/>
<feature type="region of interest" description="Disordered" evidence="1">
    <location>
        <begin position="32"/>
        <end position="63"/>
    </location>
</feature>
<feature type="compositionally biased region" description="Polar residues" evidence="1">
    <location>
        <begin position="232"/>
        <end position="244"/>
    </location>
</feature>
<gene>
    <name evidence="2" type="ORF">Vse01_11360</name>
</gene>
<keyword evidence="3" id="KW-1185">Reference proteome</keyword>
<proteinExistence type="predicted"/>
<name>A0A9W5UPQ5_9ACTN</name>
<evidence type="ECO:0000313" key="2">
    <source>
        <dbReference type="EMBL" id="GIJ31988.1"/>
    </source>
</evidence>
<protein>
    <submittedName>
        <fullName evidence="2">Uncharacterized protein</fullName>
    </submittedName>
</protein>
<comment type="caution">
    <text evidence="2">The sequence shown here is derived from an EMBL/GenBank/DDBJ whole genome shotgun (WGS) entry which is preliminary data.</text>
</comment>
<evidence type="ECO:0000313" key="3">
    <source>
        <dbReference type="Proteomes" id="UP000607311"/>
    </source>
</evidence>
<dbReference type="Proteomes" id="UP000607311">
    <property type="component" value="Unassembled WGS sequence"/>
</dbReference>
<feature type="region of interest" description="Disordered" evidence="1">
    <location>
        <begin position="226"/>
        <end position="253"/>
    </location>
</feature>